<evidence type="ECO:0000313" key="2">
    <source>
        <dbReference type="Proteomes" id="UP000031368"/>
    </source>
</evidence>
<gene>
    <name evidence="1" type="ORF">RGR602_PB00015</name>
</gene>
<dbReference type="RefSeq" id="WP_052451677.1">
    <property type="nucleotide sequence ID" value="NZ_CP006879.1"/>
</dbReference>
<dbReference type="EMBL" id="CP006879">
    <property type="protein sequence ID" value="AJD43557.1"/>
    <property type="molecule type" value="Genomic_DNA"/>
</dbReference>
<organism evidence="1 2">
    <name type="scientific">Rhizobium gallicum bv. gallicum R602sp</name>
    <dbReference type="NCBI Taxonomy" id="1041138"/>
    <lineage>
        <taxon>Bacteria</taxon>
        <taxon>Pseudomonadati</taxon>
        <taxon>Pseudomonadota</taxon>
        <taxon>Alphaproteobacteria</taxon>
        <taxon>Hyphomicrobiales</taxon>
        <taxon>Rhizobiaceae</taxon>
        <taxon>Rhizobium/Agrobacterium group</taxon>
        <taxon>Rhizobium</taxon>
    </lineage>
</organism>
<reference evidence="1 2" key="1">
    <citation type="submission" date="2013-11" db="EMBL/GenBank/DDBJ databases">
        <title>Complete genome sequence of Rhizobium gallicum bv. gallicum R602.</title>
        <authorList>
            <person name="Bustos P."/>
            <person name="Santamaria R.I."/>
            <person name="Lozano L."/>
            <person name="Acosta J.L."/>
            <person name="Ormeno-Orrillo E."/>
            <person name="Rogel M.A."/>
            <person name="Romero D."/>
            <person name="Cevallos M.A."/>
            <person name="Martinez-Romero E."/>
            <person name="Gonzalez V."/>
        </authorList>
    </citation>
    <scope>NUCLEOTIDE SEQUENCE [LARGE SCALE GENOMIC DNA]</scope>
    <source>
        <strain evidence="1 2">R602</strain>
        <plasmid evidence="1 2">pRgalR602b</plasmid>
    </source>
</reference>
<keyword evidence="1" id="KW-0614">Plasmid</keyword>
<sequence>MAAKAERFLKSVVRVVVGILGPTFFLQSCVNIHPLPDDVVHLSTYNIVRQVRCETRKAVIDSVLGFLTDDANHDAKKVDDRARAVGQRFRQAFKAAPYDFEGPVSMLRFNPDLLSGNAKLIVSLLWNTGVAYNFDLTMMEKNDFDPEVNFLGSWTRSTLSVGLKGTFDRQRQNERQFTITDNFGDLVGKLHPAYCRNQIVEANITYPIAGKVGMERVVQDFLVLTLFGNLSGDASKDITSSKGPPSMVEQLQFTTTVGGSTTPKVTFVPVGSGVHIADASLGLSASRTDTHKLTTGLYLLAAGEKLLVEAKPGIFLGLITATGSAAERGAARAVDQFLEQKLNQTNITIQY</sequence>
<protein>
    <recommendedName>
        <fullName evidence="3">Lipoprotein</fullName>
    </recommendedName>
</protein>
<accession>A0A0B4XAK4</accession>
<keyword evidence="2" id="KW-1185">Reference proteome</keyword>
<name>A0A0B4XAK4_9HYPH</name>
<dbReference type="AlphaFoldDB" id="A0A0B4XAK4"/>
<evidence type="ECO:0000313" key="1">
    <source>
        <dbReference type="EMBL" id="AJD43557.1"/>
    </source>
</evidence>
<dbReference type="Proteomes" id="UP000031368">
    <property type="component" value="Plasmid pRgalR602b"/>
</dbReference>
<geneLocation type="plasmid" evidence="1 2">
    <name>pRgalR602b</name>
</geneLocation>
<evidence type="ECO:0008006" key="3">
    <source>
        <dbReference type="Google" id="ProtNLM"/>
    </source>
</evidence>
<dbReference type="HOGENOM" id="CLU_067803_0_0_5"/>
<dbReference type="KEGG" id="rga:RGR602_PB00015"/>
<proteinExistence type="predicted"/>
<dbReference type="PROSITE" id="PS51257">
    <property type="entry name" value="PROKAR_LIPOPROTEIN"/>
    <property type="match status" value="1"/>
</dbReference>